<keyword evidence="7" id="KW-0413">Isomerase</keyword>
<keyword evidence="6" id="KW-0238">DNA-binding</keyword>
<dbReference type="CDD" id="cd18807">
    <property type="entry name" value="SF1_C_UvrD"/>
    <property type="match status" value="1"/>
</dbReference>
<dbReference type="SUPFAM" id="SSF52540">
    <property type="entry name" value="P-loop containing nucleoside triphosphate hydrolases"/>
    <property type="match status" value="1"/>
</dbReference>
<dbReference type="EMBL" id="WHNW01000006">
    <property type="protein sequence ID" value="MPV86321.1"/>
    <property type="molecule type" value="Genomic_DNA"/>
</dbReference>
<evidence type="ECO:0000256" key="6">
    <source>
        <dbReference type="ARBA" id="ARBA00023125"/>
    </source>
</evidence>
<dbReference type="GO" id="GO:0005829">
    <property type="term" value="C:cytosol"/>
    <property type="evidence" value="ECO:0007669"/>
    <property type="project" value="TreeGrafter"/>
</dbReference>
<evidence type="ECO:0000256" key="10">
    <source>
        <dbReference type="ARBA" id="ARBA00034923"/>
    </source>
</evidence>
<dbReference type="Gene3D" id="1.10.10.160">
    <property type="match status" value="1"/>
</dbReference>
<dbReference type="GO" id="GO:0003677">
    <property type="term" value="F:DNA binding"/>
    <property type="evidence" value="ECO:0007669"/>
    <property type="project" value="UniProtKB-KW"/>
</dbReference>
<dbReference type="Pfam" id="PF13361">
    <property type="entry name" value="UvrD_C"/>
    <property type="match status" value="1"/>
</dbReference>
<dbReference type="Gene3D" id="3.40.50.300">
    <property type="entry name" value="P-loop containing nucleotide triphosphate hydrolases"/>
    <property type="match status" value="2"/>
</dbReference>
<dbReference type="FunFam" id="1.10.486.10:FF:000003">
    <property type="entry name" value="ATP-dependent DNA helicase"/>
    <property type="match status" value="1"/>
</dbReference>
<dbReference type="CDD" id="cd17932">
    <property type="entry name" value="DEXQc_UvrD"/>
    <property type="match status" value="1"/>
</dbReference>
<accession>A0A6N7EUT3</accession>
<evidence type="ECO:0000256" key="7">
    <source>
        <dbReference type="ARBA" id="ARBA00023235"/>
    </source>
</evidence>
<organism evidence="15 16">
    <name type="scientific">Ostreibacterium oceani</name>
    <dbReference type="NCBI Taxonomy" id="2654998"/>
    <lineage>
        <taxon>Bacteria</taxon>
        <taxon>Pseudomonadati</taxon>
        <taxon>Pseudomonadota</taxon>
        <taxon>Gammaproteobacteria</taxon>
        <taxon>Cardiobacteriales</taxon>
        <taxon>Ostreibacteriaceae</taxon>
        <taxon>Ostreibacterium</taxon>
    </lineage>
</organism>
<dbReference type="AlphaFoldDB" id="A0A6N7EUT3"/>
<evidence type="ECO:0000256" key="5">
    <source>
        <dbReference type="ARBA" id="ARBA00022840"/>
    </source>
</evidence>
<comment type="catalytic activity">
    <reaction evidence="8">
        <text>Couples ATP hydrolysis with the unwinding of duplex DNA by translocating in the 3'-5' direction.</text>
        <dbReference type="EC" id="5.6.2.4"/>
    </reaction>
</comment>
<sequence>MDVSSILDGLNEAQRDAVTAPLGKLRVLAGAGSGKTRVLVHRIAWLIGVENASPYSILAVTFTNKAAGEMRARIESMLGTNLATSWVGTFHSICHRILRTHHERAGLIRDFQILDRDDQLRLVKRLMRQENIDEKILSARQIVNTISQYKEAGKRLADIDTSAIYHPIEKWIVHIYAQYEHHCRENSLVDFTELLLRTVELIRDHEMIRTHYQTRFQHILVDEFQDTNRIQYAFIQLLVTDSTDLLVVGDDDQSIYAFRGAKIEHILDLEKRFPRLNTIKLEQNYRSTGHILRAANAVIAKNSGRLDKTLWTESGDGEKIDVYPAFNEYDEAAYVIERIKMHIERGGLHQDIAILYRSNAQSRLFEENLLGNDIPYRIYGGLRFFDRAEIKDAIAYLRLCLNHADDVAFERVVNNPPRGIGQRTIEQIREIASRNQFSLWQALAHAVQQQSLPPRATQAVSQFMQLITDTQHGGDSLPTYLQRVIDNSGLRDHIKQQKDERRLDKLENLAELITAAEQFENHLSTEEKADAIGLFLAKAALDAGETQASNYSDYVQLMTLHSAKGLEFPTVFMVGVEEGLFPHQESAMITEQLEEERRLAYVGITRAEQKLHISYAEKRRLYGTTLYPRASRFIEEIPAALLHFVRGTPTHYTVNATNAANATNANLTNSASSQSNQPTIQLGSLIAHPTFGEGTVTALEGDGERQRVQVNFSEQGSKWLVLAFAKIQVLS</sequence>
<dbReference type="InterPro" id="IPR014017">
    <property type="entry name" value="DNA_helicase_UvrD-like_C"/>
</dbReference>
<dbReference type="PROSITE" id="PS51198">
    <property type="entry name" value="UVRD_HELICASE_ATP_BIND"/>
    <property type="match status" value="1"/>
</dbReference>
<keyword evidence="16" id="KW-1185">Reference proteome</keyword>
<comment type="caution">
    <text evidence="15">The sequence shown here is derived from an EMBL/GenBank/DDBJ whole genome shotgun (WGS) entry which is preliminary data.</text>
</comment>
<dbReference type="GO" id="GO:0016787">
    <property type="term" value="F:hydrolase activity"/>
    <property type="evidence" value="ECO:0007669"/>
    <property type="project" value="UniProtKB-UniRule"/>
</dbReference>
<evidence type="ECO:0000256" key="12">
    <source>
        <dbReference type="PROSITE-ProRule" id="PRU00560"/>
    </source>
</evidence>
<dbReference type="RefSeq" id="WP_152810322.1">
    <property type="nucleotide sequence ID" value="NZ_WHNW01000006.1"/>
</dbReference>
<feature type="domain" description="UvrD-like helicase ATP-binding" evidence="13">
    <location>
        <begin position="8"/>
        <end position="288"/>
    </location>
</feature>
<comment type="similarity">
    <text evidence="1">Belongs to the helicase family. UvrD subfamily.</text>
</comment>
<evidence type="ECO:0000313" key="16">
    <source>
        <dbReference type="Proteomes" id="UP000471298"/>
    </source>
</evidence>
<keyword evidence="2 12" id="KW-0547">Nucleotide-binding</keyword>
<evidence type="ECO:0000256" key="9">
    <source>
        <dbReference type="ARBA" id="ARBA00034808"/>
    </source>
</evidence>
<reference evidence="15 16" key="1">
    <citation type="submission" date="2019-10" db="EMBL/GenBank/DDBJ databases">
        <title>Cardiobacteriales fam. a chemoheterotrophic member of the order Cardiobacteriales, and proposal of Cardiobacteriales fam. nov.</title>
        <authorList>
            <person name="Wang C."/>
        </authorList>
    </citation>
    <scope>NUCLEOTIDE SEQUENCE [LARGE SCALE GENOMIC DNA]</scope>
    <source>
        <strain evidence="15 16">ML27</strain>
    </source>
</reference>
<feature type="domain" description="UvrD-like helicase C-terminal" evidence="14">
    <location>
        <begin position="289"/>
        <end position="565"/>
    </location>
</feature>
<evidence type="ECO:0000256" key="4">
    <source>
        <dbReference type="ARBA" id="ARBA00022806"/>
    </source>
</evidence>
<keyword evidence="5 12" id="KW-0067">ATP-binding</keyword>
<dbReference type="GO" id="GO:0033202">
    <property type="term" value="C:DNA helicase complex"/>
    <property type="evidence" value="ECO:0007669"/>
    <property type="project" value="TreeGrafter"/>
</dbReference>
<dbReference type="Pfam" id="PF21196">
    <property type="entry name" value="PcrA_UvrD_tudor"/>
    <property type="match status" value="1"/>
</dbReference>
<dbReference type="EC" id="5.6.2.4" evidence="9"/>
<dbReference type="InterPro" id="IPR013986">
    <property type="entry name" value="DExx_box_DNA_helicase_dom_sf"/>
</dbReference>
<dbReference type="GO" id="GO:0005524">
    <property type="term" value="F:ATP binding"/>
    <property type="evidence" value="ECO:0007669"/>
    <property type="project" value="UniProtKB-UniRule"/>
</dbReference>
<name>A0A6N7EUT3_9GAMM</name>
<dbReference type="Pfam" id="PF00580">
    <property type="entry name" value="UvrD-helicase"/>
    <property type="match status" value="1"/>
</dbReference>
<keyword evidence="4 12" id="KW-0347">Helicase</keyword>
<evidence type="ECO:0000256" key="2">
    <source>
        <dbReference type="ARBA" id="ARBA00022741"/>
    </source>
</evidence>
<dbReference type="PANTHER" id="PTHR11070:SF2">
    <property type="entry name" value="ATP-DEPENDENT DNA HELICASE SRS2"/>
    <property type="match status" value="1"/>
</dbReference>
<feature type="binding site" evidence="12">
    <location>
        <begin position="29"/>
        <end position="36"/>
    </location>
    <ligand>
        <name>ATP</name>
        <dbReference type="ChEBI" id="CHEBI:30616"/>
    </ligand>
</feature>
<dbReference type="InParanoid" id="A0A6N7EUT3"/>
<evidence type="ECO:0000259" key="14">
    <source>
        <dbReference type="PROSITE" id="PS51217"/>
    </source>
</evidence>
<comment type="catalytic activity">
    <reaction evidence="11">
        <text>ATP + H2O = ADP + phosphate + H(+)</text>
        <dbReference type="Rhea" id="RHEA:13065"/>
        <dbReference type="ChEBI" id="CHEBI:15377"/>
        <dbReference type="ChEBI" id="CHEBI:15378"/>
        <dbReference type="ChEBI" id="CHEBI:30616"/>
        <dbReference type="ChEBI" id="CHEBI:43474"/>
        <dbReference type="ChEBI" id="CHEBI:456216"/>
        <dbReference type="EC" id="5.6.2.4"/>
    </reaction>
</comment>
<dbReference type="PANTHER" id="PTHR11070">
    <property type="entry name" value="UVRD / RECB / PCRA DNA HELICASE FAMILY MEMBER"/>
    <property type="match status" value="1"/>
</dbReference>
<gene>
    <name evidence="15" type="primary">uvrD</name>
    <name evidence="15" type="synonym">mutU</name>
    <name evidence="15" type="synonym">recL</name>
    <name evidence="15" type="ORF">GCU85_06200</name>
</gene>
<dbReference type="GO" id="GO:0000725">
    <property type="term" value="P:recombinational repair"/>
    <property type="evidence" value="ECO:0007669"/>
    <property type="project" value="TreeGrafter"/>
</dbReference>
<dbReference type="InterPro" id="IPR000212">
    <property type="entry name" value="DNA_helicase_UvrD/REP"/>
</dbReference>
<dbReference type="InterPro" id="IPR027417">
    <property type="entry name" value="P-loop_NTPase"/>
</dbReference>
<dbReference type="FunCoup" id="A0A6N7EUT3">
    <property type="interactions" value="394"/>
</dbReference>
<dbReference type="NCBIfam" id="NF008743">
    <property type="entry name" value="PRK11773.1"/>
    <property type="match status" value="1"/>
</dbReference>
<proteinExistence type="inferred from homology"/>
<dbReference type="Gene3D" id="1.10.486.10">
    <property type="entry name" value="PCRA, domain 4"/>
    <property type="match status" value="1"/>
</dbReference>
<evidence type="ECO:0000259" key="13">
    <source>
        <dbReference type="PROSITE" id="PS51198"/>
    </source>
</evidence>
<evidence type="ECO:0000256" key="8">
    <source>
        <dbReference type="ARBA" id="ARBA00034617"/>
    </source>
</evidence>
<dbReference type="PROSITE" id="PS51217">
    <property type="entry name" value="UVRD_HELICASE_CTER"/>
    <property type="match status" value="1"/>
</dbReference>
<dbReference type="Proteomes" id="UP000471298">
    <property type="component" value="Unassembled WGS sequence"/>
</dbReference>
<protein>
    <recommendedName>
        <fullName evidence="9">DNA 3'-5' helicase</fullName>
        <ecNumber evidence="9">5.6.2.4</ecNumber>
    </recommendedName>
    <alternativeName>
        <fullName evidence="10">DNA 3'-5' helicase II</fullName>
    </alternativeName>
</protein>
<dbReference type="GO" id="GO:0043138">
    <property type="term" value="F:3'-5' DNA helicase activity"/>
    <property type="evidence" value="ECO:0007669"/>
    <property type="project" value="UniProtKB-EC"/>
</dbReference>
<dbReference type="InterPro" id="IPR014016">
    <property type="entry name" value="UvrD-like_ATP-bd"/>
</dbReference>
<evidence type="ECO:0000313" key="15">
    <source>
        <dbReference type="EMBL" id="MPV86321.1"/>
    </source>
</evidence>
<evidence type="ECO:0000256" key="11">
    <source>
        <dbReference type="ARBA" id="ARBA00048988"/>
    </source>
</evidence>
<evidence type="ECO:0000256" key="1">
    <source>
        <dbReference type="ARBA" id="ARBA00009922"/>
    </source>
</evidence>
<evidence type="ECO:0000256" key="3">
    <source>
        <dbReference type="ARBA" id="ARBA00022801"/>
    </source>
</evidence>
<keyword evidence="3 12" id="KW-0378">Hydrolase</keyword>